<feature type="transmembrane region" description="Helical" evidence="6">
    <location>
        <begin position="475"/>
        <end position="493"/>
    </location>
</feature>
<evidence type="ECO:0000313" key="7">
    <source>
        <dbReference type="EMBL" id="KJA21874.1"/>
    </source>
</evidence>
<feature type="transmembrane region" description="Helical" evidence="6">
    <location>
        <begin position="328"/>
        <end position="350"/>
    </location>
</feature>
<dbReference type="Proteomes" id="UP000054270">
    <property type="component" value="Unassembled WGS sequence"/>
</dbReference>
<evidence type="ECO:0000256" key="2">
    <source>
        <dbReference type="ARBA" id="ARBA00008974"/>
    </source>
</evidence>
<dbReference type="PANTHER" id="PTHR30618">
    <property type="entry name" value="NCS1 FAMILY PURINE/PYRIMIDINE TRANSPORTER"/>
    <property type="match status" value="1"/>
</dbReference>
<evidence type="ECO:0000256" key="4">
    <source>
        <dbReference type="ARBA" id="ARBA00022989"/>
    </source>
</evidence>
<name>A0A0D2NSM8_HYPSF</name>
<dbReference type="STRING" id="945553.A0A0D2NSM8"/>
<dbReference type="GO" id="GO:0015205">
    <property type="term" value="F:nucleobase transmembrane transporter activity"/>
    <property type="evidence" value="ECO:0007669"/>
    <property type="project" value="TreeGrafter"/>
</dbReference>
<evidence type="ECO:0008006" key="9">
    <source>
        <dbReference type="Google" id="ProtNLM"/>
    </source>
</evidence>
<dbReference type="Gene3D" id="1.10.4160.10">
    <property type="entry name" value="Hydantoin permease"/>
    <property type="match status" value="1"/>
</dbReference>
<dbReference type="Pfam" id="PF02133">
    <property type="entry name" value="Transp_cyt_pur"/>
    <property type="match status" value="1"/>
</dbReference>
<evidence type="ECO:0000313" key="8">
    <source>
        <dbReference type="Proteomes" id="UP000054270"/>
    </source>
</evidence>
<keyword evidence="4 6" id="KW-1133">Transmembrane helix</keyword>
<feature type="transmembrane region" description="Helical" evidence="6">
    <location>
        <begin position="169"/>
        <end position="186"/>
    </location>
</feature>
<feature type="transmembrane region" description="Helical" evidence="6">
    <location>
        <begin position="280"/>
        <end position="300"/>
    </location>
</feature>
<dbReference type="EMBL" id="KN817554">
    <property type="protein sequence ID" value="KJA21874.1"/>
    <property type="molecule type" value="Genomic_DNA"/>
</dbReference>
<dbReference type="PANTHER" id="PTHR30618:SF0">
    <property type="entry name" value="PURINE-URACIL PERMEASE NCS1"/>
    <property type="match status" value="1"/>
</dbReference>
<feature type="transmembrane region" description="Helical" evidence="6">
    <location>
        <begin position="74"/>
        <end position="93"/>
    </location>
</feature>
<dbReference type="GO" id="GO:0005886">
    <property type="term" value="C:plasma membrane"/>
    <property type="evidence" value="ECO:0007669"/>
    <property type="project" value="TreeGrafter"/>
</dbReference>
<feature type="transmembrane region" description="Helical" evidence="6">
    <location>
        <begin position="238"/>
        <end position="259"/>
    </location>
</feature>
<evidence type="ECO:0000256" key="1">
    <source>
        <dbReference type="ARBA" id="ARBA00004141"/>
    </source>
</evidence>
<dbReference type="InterPro" id="IPR001248">
    <property type="entry name" value="Pur-cyt_permease"/>
</dbReference>
<accession>A0A0D2NSM8</accession>
<reference evidence="8" key="1">
    <citation type="submission" date="2014-04" db="EMBL/GenBank/DDBJ databases">
        <title>Evolutionary Origins and Diversification of the Mycorrhizal Mutualists.</title>
        <authorList>
            <consortium name="DOE Joint Genome Institute"/>
            <consortium name="Mycorrhizal Genomics Consortium"/>
            <person name="Kohler A."/>
            <person name="Kuo A."/>
            <person name="Nagy L.G."/>
            <person name="Floudas D."/>
            <person name="Copeland A."/>
            <person name="Barry K.W."/>
            <person name="Cichocki N."/>
            <person name="Veneault-Fourrey C."/>
            <person name="LaButti K."/>
            <person name="Lindquist E.A."/>
            <person name="Lipzen A."/>
            <person name="Lundell T."/>
            <person name="Morin E."/>
            <person name="Murat C."/>
            <person name="Riley R."/>
            <person name="Ohm R."/>
            <person name="Sun H."/>
            <person name="Tunlid A."/>
            <person name="Henrissat B."/>
            <person name="Grigoriev I.V."/>
            <person name="Hibbett D.S."/>
            <person name="Martin F."/>
        </authorList>
    </citation>
    <scope>NUCLEOTIDE SEQUENCE [LARGE SCALE GENOMIC DNA]</scope>
    <source>
        <strain evidence="8">FD-334 SS-4</strain>
    </source>
</reference>
<evidence type="ECO:0000256" key="3">
    <source>
        <dbReference type="ARBA" id="ARBA00022692"/>
    </source>
</evidence>
<protein>
    <recommendedName>
        <fullName evidence="9">Allantoin permease</fullName>
    </recommendedName>
</protein>
<evidence type="ECO:0000256" key="5">
    <source>
        <dbReference type="ARBA" id="ARBA00023136"/>
    </source>
</evidence>
<comment type="subcellular location">
    <subcellularLocation>
        <location evidence="1">Membrane</location>
        <topology evidence="1">Multi-pass membrane protein</topology>
    </subcellularLocation>
</comment>
<feature type="transmembrane region" description="Helical" evidence="6">
    <location>
        <begin position="444"/>
        <end position="463"/>
    </location>
</feature>
<keyword evidence="3 6" id="KW-0812">Transmembrane</keyword>
<dbReference type="InterPro" id="IPR045225">
    <property type="entry name" value="Uracil/uridine/allantoin_perm"/>
</dbReference>
<feature type="transmembrane region" description="Helical" evidence="6">
    <location>
        <begin position="198"/>
        <end position="218"/>
    </location>
</feature>
<dbReference type="OrthoDB" id="2018619at2759"/>
<sequence length="527" mass="58600">MVSLTQRFKRKILLPSAVNDANEDLFPTPPEQRTWMWWIYSALWAGQSFDATWWNVGSSLIGVGLTVTQSIAPMLIGCLALGVAAVLNASFGAHYHVGFPAMIRPTFGVRGSKWFYLLFRAGLNLDFSALQIYYCGQLMSVMFTCTFGSSYKNWNPAVPVSSGTDAKTLLVYFLAWAIALPLTLIHPSKLRTVFMTRAFFGGMAFLAMFVWCTILGQQDPKGFKGFNVLQPNPISGSALGWAIMSSINSVFGTTAPMITNQSDVSRYAKEPKQAGWPQGFTIFVTKSIVASLSIVATASLQSRYGGVAQWNVWDQLNLILEENWNAKTRFGCFLIALSVSYSILVTNVYCNSIPFGADISALVPNIVRGQVTIALISLPVLPWQILYVVLTFLGSYTFLMGALLGCQWGDFIVRKGNYHVPSMYDYGKECIYMYSSRGYNWRGFAAWFISFAVIFPGLISAYIPDKMTEAPKRIYSMGWFIGVFMSMLCYIAINKVFPVPLVPEEHVDAPEAKEWLGMSSIHGMPCF</sequence>
<dbReference type="AlphaFoldDB" id="A0A0D2NSM8"/>
<comment type="similarity">
    <text evidence="2">Belongs to the purine-cytosine permease (2.A.39) family.</text>
</comment>
<keyword evidence="5 6" id="KW-0472">Membrane</keyword>
<evidence type="ECO:0000256" key="6">
    <source>
        <dbReference type="SAM" id="Phobius"/>
    </source>
</evidence>
<keyword evidence="8" id="KW-1185">Reference proteome</keyword>
<proteinExistence type="inferred from homology"/>
<dbReference type="OMA" id="LFGWCMA"/>
<organism evidence="7 8">
    <name type="scientific">Hypholoma sublateritium (strain FD-334 SS-4)</name>
    <dbReference type="NCBI Taxonomy" id="945553"/>
    <lineage>
        <taxon>Eukaryota</taxon>
        <taxon>Fungi</taxon>
        <taxon>Dikarya</taxon>
        <taxon>Basidiomycota</taxon>
        <taxon>Agaricomycotina</taxon>
        <taxon>Agaricomycetes</taxon>
        <taxon>Agaricomycetidae</taxon>
        <taxon>Agaricales</taxon>
        <taxon>Agaricineae</taxon>
        <taxon>Strophariaceae</taxon>
        <taxon>Hypholoma</taxon>
    </lineage>
</organism>
<gene>
    <name evidence="7" type="ORF">HYPSUDRAFT_139808</name>
</gene>